<dbReference type="Proteomes" id="UP001172673">
    <property type="component" value="Unassembled WGS sequence"/>
</dbReference>
<dbReference type="InterPro" id="IPR022185">
    <property type="entry name" value="DUF3712"/>
</dbReference>
<evidence type="ECO:0000256" key="1">
    <source>
        <dbReference type="SAM" id="SignalP"/>
    </source>
</evidence>
<sequence>MVVIAIVFPILYVAFPTKAQDEINSADLVVTNQSILSPTADTFYLEQTIVLVTSNDDSATLDAWKASLCLEQQCQYPFAEIDVPKSQAKNDTRLQVSQGVQIINMTEFDKYTRLALGSEVFNFYLKGKGKLHKGAWPSANVHYDKEITLKGLNALNGFNVTAFHIMIPPLADGTNVNGTVYMPNPSISAYELGGLALNMSVDGTPIGTALLENVFLGPDNHSFPITAITNLTMVAGLVQGQYQTGVLPVDVVGSSVIYMGQHIPWYEQALGALPLRVDLNITPALQQAGLVGSLDIGPPP</sequence>
<evidence type="ECO:0000313" key="3">
    <source>
        <dbReference type="Proteomes" id="UP001172673"/>
    </source>
</evidence>
<protein>
    <submittedName>
        <fullName evidence="2">Uncharacterized protein</fullName>
    </submittedName>
</protein>
<gene>
    <name evidence="2" type="ORF">H2200_012059</name>
</gene>
<dbReference type="AlphaFoldDB" id="A0AA38WY31"/>
<dbReference type="GO" id="GO:0000329">
    <property type="term" value="C:fungal-type vacuole membrane"/>
    <property type="evidence" value="ECO:0007669"/>
    <property type="project" value="InterPro"/>
</dbReference>
<comment type="caution">
    <text evidence="2">The sequence shown here is derived from an EMBL/GenBank/DDBJ whole genome shotgun (WGS) entry which is preliminary data.</text>
</comment>
<name>A0AA38WY31_9EURO</name>
<dbReference type="Pfam" id="PF12505">
    <property type="entry name" value="DUF3712"/>
    <property type="match status" value="1"/>
</dbReference>
<evidence type="ECO:0000313" key="2">
    <source>
        <dbReference type="EMBL" id="KAJ9603281.1"/>
    </source>
</evidence>
<proteinExistence type="predicted"/>
<organism evidence="2 3">
    <name type="scientific">Cladophialophora chaetospira</name>
    <dbReference type="NCBI Taxonomy" id="386627"/>
    <lineage>
        <taxon>Eukaryota</taxon>
        <taxon>Fungi</taxon>
        <taxon>Dikarya</taxon>
        <taxon>Ascomycota</taxon>
        <taxon>Pezizomycotina</taxon>
        <taxon>Eurotiomycetes</taxon>
        <taxon>Chaetothyriomycetidae</taxon>
        <taxon>Chaetothyriales</taxon>
        <taxon>Herpotrichiellaceae</taxon>
        <taxon>Cladophialophora</taxon>
    </lineage>
</organism>
<keyword evidence="1" id="KW-0732">Signal</keyword>
<dbReference type="EMBL" id="JAPDRK010000022">
    <property type="protein sequence ID" value="KAJ9603281.1"/>
    <property type="molecule type" value="Genomic_DNA"/>
</dbReference>
<dbReference type="PANTHER" id="PTHR35895:SF1">
    <property type="entry name" value="LIPID-BINDING SERUM GLYCOPROTEIN C-TERMINAL DOMAIN-CONTAINING PROTEIN"/>
    <property type="match status" value="1"/>
</dbReference>
<dbReference type="PANTHER" id="PTHR35895">
    <property type="entry name" value="CHROMOSOME 16, WHOLE GENOME SHOTGUN SEQUENCE"/>
    <property type="match status" value="1"/>
</dbReference>
<reference evidence="2" key="1">
    <citation type="submission" date="2022-10" db="EMBL/GenBank/DDBJ databases">
        <title>Culturing micro-colonial fungi from biological soil crusts in the Mojave desert and describing Neophaeococcomyces mojavensis, and introducing the new genera and species Taxawa tesnikishii.</title>
        <authorList>
            <person name="Kurbessoian T."/>
            <person name="Stajich J.E."/>
        </authorList>
    </citation>
    <scope>NUCLEOTIDE SEQUENCE</scope>
    <source>
        <strain evidence="2">TK_41</strain>
    </source>
</reference>
<keyword evidence="3" id="KW-1185">Reference proteome</keyword>
<dbReference type="InterPro" id="IPR046368">
    <property type="entry name" value="Tag1"/>
</dbReference>
<feature type="chain" id="PRO_5041417893" evidence="1">
    <location>
        <begin position="20"/>
        <end position="300"/>
    </location>
</feature>
<accession>A0AA38WY31</accession>
<feature type="signal peptide" evidence="1">
    <location>
        <begin position="1"/>
        <end position="19"/>
    </location>
</feature>